<dbReference type="OrthoDB" id="10057701at2759"/>
<dbReference type="Proteomes" id="UP000663882">
    <property type="component" value="Unassembled WGS sequence"/>
</dbReference>
<name>A0A815Q864_9BILA</name>
<evidence type="ECO:0000313" key="1">
    <source>
        <dbReference type="EMBL" id="CAF1460249.1"/>
    </source>
</evidence>
<reference evidence="1" key="1">
    <citation type="submission" date="2021-02" db="EMBL/GenBank/DDBJ databases">
        <authorList>
            <person name="Nowell W R."/>
        </authorList>
    </citation>
    <scope>NUCLEOTIDE SEQUENCE</scope>
</reference>
<comment type="caution">
    <text evidence="1">The sequence shown here is derived from an EMBL/GenBank/DDBJ whole genome shotgun (WGS) entry which is preliminary data.</text>
</comment>
<protein>
    <submittedName>
        <fullName evidence="1">Uncharacterized protein</fullName>
    </submittedName>
</protein>
<evidence type="ECO:0000313" key="2">
    <source>
        <dbReference type="Proteomes" id="UP000663882"/>
    </source>
</evidence>
<sequence length="224" mass="25687">MVEVPYVGSATSKVGKQLIKIGEEICPNTHIQIIPKPPRKISNFFPKKDPVPKNFQSRIVYHVKCSDCNSSYIGETTRQGCRRLKEHGAPQKKLPTVVSQPQPSVTTNTLRRSARNRGRVVNYRSMETLIEDDNINTIEEIEPYIASHSAIHQHELTYKHKINWEDWEIISKDSNSYRLRVRESLHILAIQPELNKTVSSVPLIIHPEGLGRRKPKVKIKLNND</sequence>
<dbReference type="AlphaFoldDB" id="A0A815Q864"/>
<organism evidence="1 2">
    <name type="scientific">Rotaria sordida</name>
    <dbReference type="NCBI Taxonomy" id="392033"/>
    <lineage>
        <taxon>Eukaryota</taxon>
        <taxon>Metazoa</taxon>
        <taxon>Spiralia</taxon>
        <taxon>Gnathifera</taxon>
        <taxon>Rotifera</taxon>
        <taxon>Eurotatoria</taxon>
        <taxon>Bdelloidea</taxon>
        <taxon>Philodinida</taxon>
        <taxon>Philodinidae</taxon>
        <taxon>Rotaria</taxon>
    </lineage>
</organism>
<proteinExistence type="predicted"/>
<gene>
    <name evidence="1" type="ORF">RFH988_LOCUS37119</name>
</gene>
<accession>A0A815Q864</accession>
<dbReference type="EMBL" id="CAJNOO010007011">
    <property type="protein sequence ID" value="CAF1460249.1"/>
    <property type="molecule type" value="Genomic_DNA"/>
</dbReference>